<proteinExistence type="predicted"/>
<dbReference type="AlphaFoldDB" id="A0A1I5BSZ0"/>
<evidence type="ECO:0000313" key="2">
    <source>
        <dbReference type="EMBL" id="SFN77782.1"/>
    </source>
</evidence>
<keyword evidence="3" id="KW-1185">Reference proteome</keyword>
<sequence>MPVRFWPNDVMHEIPADSDSSNKPPALQTGETGKTLLDLGESRLPSVQIKIVPRIKETAPASVLDKFAATGFREKEVLSEK</sequence>
<evidence type="ECO:0000256" key="1">
    <source>
        <dbReference type="SAM" id="MobiDB-lite"/>
    </source>
</evidence>
<dbReference type="EMBL" id="FOVJ01000003">
    <property type="protein sequence ID" value="SFN77782.1"/>
    <property type="molecule type" value="Genomic_DNA"/>
</dbReference>
<feature type="region of interest" description="Disordered" evidence="1">
    <location>
        <begin position="1"/>
        <end position="34"/>
    </location>
</feature>
<evidence type="ECO:0000313" key="3">
    <source>
        <dbReference type="Proteomes" id="UP000183107"/>
    </source>
</evidence>
<dbReference type="Proteomes" id="UP000183107">
    <property type="component" value="Unassembled WGS sequence"/>
</dbReference>
<reference evidence="3" key="1">
    <citation type="submission" date="2016-10" db="EMBL/GenBank/DDBJ databases">
        <authorList>
            <person name="Varghese N."/>
        </authorList>
    </citation>
    <scope>NUCLEOTIDE SEQUENCE [LARGE SCALE GENOMIC DNA]</scope>
    <source>
        <strain evidence="3">Nsp8</strain>
    </source>
</reference>
<organism evidence="2 3">
    <name type="scientific">Nitrosospira briensis</name>
    <dbReference type="NCBI Taxonomy" id="35799"/>
    <lineage>
        <taxon>Bacteria</taxon>
        <taxon>Pseudomonadati</taxon>
        <taxon>Pseudomonadota</taxon>
        <taxon>Betaproteobacteria</taxon>
        <taxon>Nitrosomonadales</taxon>
        <taxon>Nitrosomonadaceae</taxon>
        <taxon>Nitrosospira</taxon>
    </lineage>
</organism>
<protein>
    <submittedName>
        <fullName evidence="2">Uncharacterized protein</fullName>
    </submittedName>
</protein>
<gene>
    <name evidence="2" type="ORF">SAMN05216386_1802</name>
</gene>
<name>A0A1I5BSZ0_9PROT</name>
<accession>A0A1I5BSZ0</accession>